<feature type="transmembrane region" description="Helical" evidence="5">
    <location>
        <begin position="774"/>
        <end position="792"/>
    </location>
</feature>
<dbReference type="InterPro" id="IPR013525">
    <property type="entry name" value="ABC2_TM"/>
</dbReference>
<dbReference type="PANTHER" id="PTHR43077">
    <property type="entry name" value="TRANSPORT PERMEASE YVFS-RELATED"/>
    <property type="match status" value="1"/>
</dbReference>
<keyword evidence="4 5" id="KW-0472">Membrane</keyword>
<sequence>MMGGCPVRNVWSIVARDVRRLLRVPAAWVIVLGLAVLPAFYAWVNIIGFWDPYGNTANVQVSVANLDAGTDKEPIAGTNLGDQIVASLQGNHELGWVFVDEDSAMEDVRSGRSYAAIVIPADFSDRLAELIADGGARRPSLEYFVNEKVSPIAPKVTDTAANTVDRQVNATFVSTVSEVVAQAVNQAEAQASDSADAARAKADRALADAQDAVASIRSAIADVTDADDPMDLTSVRATLDDVRRLGADAASGLDGLSGLLDTTRTALGQTVGTASTAFDTGNALFSQANAKATGALASAAGAITAANGQVAGSLATLQDITDRNATLLNNLKALSEALPDSSGTIMQAIDQLQQANTTLDGTIESLTALNGTIGATATDTGALADDLGTATQQALDASAQARSTLNADAWPALGNGLGALSTASGTLGGQLSAQGTLIDQASLIVDQLDQALLQTTTALSDTDAALARVQTRLGTLRTDLDALSSAGTLDALFGGDGTLDERKIADFMLSPTVLDEHVVYPVNSYGSGMAPLFTNLAMWAGVFMLVALMKLETDGEGVEDLTATQAYLGRWLLLAVMAAAQGLVVTVGDLVIGVQTVSPVAFVATGVIASVTYSAVAYMLATTLLHVGKALIMVMIIVQIPGAGGMYPIEMMPGFFRALHPFFPFTYAIDALRETIGGFYDNVWWTSMAHLLVFAAVAFAIGIGVRPRLTNVNRLFARQIAQAGILNGEPVTLRGHEYPIGQILRVLGDRTEYREAIVQRAAAFEDLYPRLRRGATIAGFVVPIILAVTFSLTTDAKLAMLGAWTVWVLLIIAFLMGIELMRDHLRRQVELGNLDDEEIRVQLALRDLDRTRARRARRRRRARRADRTREAARQIVETDLIGLHDSKGRHQA</sequence>
<feature type="transmembrane region" description="Helical" evidence="5">
    <location>
        <begin position="630"/>
        <end position="649"/>
    </location>
</feature>
<feature type="transmembrane region" description="Helical" evidence="5">
    <location>
        <begin position="683"/>
        <end position="705"/>
    </location>
</feature>
<comment type="caution">
    <text evidence="7">The sequence shown here is derived from an EMBL/GenBank/DDBJ whole genome shotgun (WGS) entry which is preliminary data.</text>
</comment>
<dbReference type="GO" id="GO:0140359">
    <property type="term" value="F:ABC-type transporter activity"/>
    <property type="evidence" value="ECO:0007669"/>
    <property type="project" value="InterPro"/>
</dbReference>
<reference evidence="7 8" key="1">
    <citation type="submission" date="2014-03" db="EMBL/GenBank/DDBJ databases">
        <title>Genomics of Bifidobacteria.</title>
        <authorList>
            <person name="Ventura M."/>
            <person name="Milani C."/>
            <person name="Lugli G.A."/>
        </authorList>
    </citation>
    <scope>NUCLEOTIDE SEQUENCE [LARGE SCALE GENOMIC DNA]</scope>
    <source>
        <strain evidence="7 8">LMG 21816</strain>
    </source>
</reference>
<dbReference type="InterPro" id="IPR017500">
    <property type="entry name" value="Phage_infect_YhgE_N"/>
</dbReference>
<gene>
    <name evidence="7" type="ORF">BPULL_1156</name>
</gene>
<dbReference type="NCBIfam" id="TIGR03062">
    <property type="entry name" value="pip_yhgE_Cterm"/>
    <property type="match status" value="1"/>
</dbReference>
<dbReference type="InterPro" id="IPR017501">
    <property type="entry name" value="Phage_infect_YhgE_C"/>
</dbReference>
<dbReference type="GO" id="GO:0016020">
    <property type="term" value="C:membrane"/>
    <property type="evidence" value="ECO:0007669"/>
    <property type="project" value="UniProtKB-SubCell"/>
</dbReference>
<evidence type="ECO:0000256" key="1">
    <source>
        <dbReference type="ARBA" id="ARBA00004141"/>
    </source>
</evidence>
<feature type="domain" description="ABC-2 type transporter transmembrane" evidence="6">
    <location>
        <begin position="521"/>
        <end position="703"/>
    </location>
</feature>
<evidence type="ECO:0000259" key="6">
    <source>
        <dbReference type="Pfam" id="PF12698"/>
    </source>
</evidence>
<feature type="transmembrane region" description="Helical" evidence="5">
    <location>
        <begin position="600"/>
        <end position="621"/>
    </location>
</feature>
<dbReference type="AlphaFoldDB" id="A0A7V8KR51"/>
<dbReference type="Pfam" id="PF12698">
    <property type="entry name" value="ABC2_membrane_3"/>
    <property type="match status" value="1"/>
</dbReference>
<feature type="transmembrane region" description="Helical" evidence="5">
    <location>
        <begin position="798"/>
        <end position="818"/>
    </location>
</feature>
<dbReference type="Proteomes" id="UP000029109">
    <property type="component" value="Unassembled WGS sequence"/>
</dbReference>
<feature type="transmembrane region" description="Helical" evidence="5">
    <location>
        <begin position="21"/>
        <end position="44"/>
    </location>
</feature>
<evidence type="ECO:0000256" key="5">
    <source>
        <dbReference type="SAM" id="Phobius"/>
    </source>
</evidence>
<evidence type="ECO:0000256" key="4">
    <source>
        <dbReference type="ARBA" id="ARBA00023136"/>
    </source>
</evidence>
<evidence type="ECO:0000313" key="7">
    <source>
        <dbReference type="EMBL" id="KFI83027.1"/>
    </source>
</evidence>
<evidence type="ECO:0000256" key="3">
    <source>
        <dbReference type="ARBA" id="ARBA00022989"/>
    </source>
</evidence>
<feature type="transmembrane region" description="Helical" evidence="5">
    <location>
        <begin position="532"/>
        <end position="551"/>
    </location>
</feature>
<keyword evidence="2 5" id="KW-0812">Transmembrane</keyword>
<evidence type="ECO:0000313" key="8">
    <source>
        <dbReference type="Proteomes" id="UP000029109"/>
    </source>
</evidence>
<dbReference type="PANTHER" id="PTHR43077:SF10">
    <property type="entry name" value="TRANSPORT PERMEASE PROTEIN"/>
    <property type="match status" value="1"/>
</dbReference>
<comment type="subcellular location">
    <subcellularLocation>
        <location evidence="1">Membrane</location>
        <topology evidence="1">Multi-pass membrane protein</topology>
    </subcellularLocation>
</comment>
<dbReference type="InterPro" id="IPR051328">
    <property type="entry name" value="T7SS_ABC-Transporter"/>
</dbReference>
<dbReference type="Gene3D" id="3.40.1710.10">
    <property type="entry name" value="abc type-2 transporter like domain"/>
    <property type="match status" value="1"/>
</dbReference>
<name>A0A7V8KR51_9BIFI</name>
<dbReference type="NCBIfam" id="TIGR03061">
    <property type="entry name" value="pip_yhgE_Nterm"/>
    <property type="match status" value="1"/>
</dbReference>
<proteinExistence type="predicted"/>
<keyword evidence="3 5" id="KW-1133">Transmembrane helix</keyword>
<accession>A0A7V8KR51</accession>
<protein>
    <submittedName>
        <fullName evidence="7">Putative phage infection protein</fullName>
    </submittedName>
</protein>
<evidence type="ECO:0000256" key="2">
    <source>
        <dbReference type="ARBA" id="ARBA00022692"/>
    </source>
</evidence>
<dbReference type="EMBL" id="JGZJ01000007">
    <property type="protein sequence ID" value="KFI83027.1"/>
    <property type="molecule type" value="Genomic_DNA"/>
</dbReference>
<organism evidence="7 8">
    <name type="scientific">Bifidobacterium pullorum</name>
    <dbReference type="NCBI Taxonomy" id="78448"/>
    <lineage>
        <taxon>Bacteria</taxon>
        <taxon>Bacillati</taxon>
        <taxon>Actinomycetota</taxon>
        <taxon>Actinomycetes</taxon>
        <taxon>Bifidobacteriales</taxon>
        <taxon>Bifidobacteriaceae</taxon>
        <taxon>Bifidobacterium</taxon>
    </lineage>
</organism>
<feature type="transmembrane region" description="Helical" evidence="5">
    <location>
        <begin position="571"/>
        <end position="594"/>
    </location>
</feature>